<dbReference type="Gene3D" id="3.40.50.720">
    <property type="entry name" value="NAD(P)-binding Rossmann-like Domain"/>
    <property type="match status" value="1"/>
</dbReference>
<reference evidence="4 5" key="1">
    <citation type="submission" date="2015-08" db="EMBL/GenBank/DDBJ databases">
        <title>Genome sequencing of Penicillium nordicum.</title>
        <authorList>
            <person name="Nguyen H.D."/>
            <person name="Seifert K.A."/>
        </authorList>
    </citation>
    <scope>NUCLEOTIDE SEQUENCE [LARGE SCALE GENOMIC DNA]</scope>
    <source>
        <strain evidence="4 5">DAOMC 185683</strain>
    </source>
</reference>
<dbReference type="InterPro" id="IPR002347">
    <property type="entry name" value="SDR_fam"/>
</dbReference>
<evidence type="ECO:0008006" key="6">
    <source>
        <dbReference type="Google" id="ProtNLM"/>
    </source>
</evidence>
<evidence type="ECO:0000313" key="4">
    <source>
        <dbReference type="EMBL" id="KOS38483.1"/>
    </source>
</evidence>
<sequence length="291" mass="31397">MDSPGTNNCCSAPRIEGYSISHLTLSIRLQEWIQESTVRNWWGRTFWCLVVLQALVTVSQKRLLSRERVCLSPVTIQINSSLLSNLLEAYPTAANRLNGKTCDLSVAEKLEENLTSFLAAATETSKIDHIVFTSGNDLHIGHVSSITIDQVYAAGAVRFFAPIILAKLSVKFLRSGPESSITFTGGAGSQRPPPNFAIAGAYTAGLEGLVRGLAVDLKPLRVNVVAVGAVHTEMLDKAVRSQSGLLEAFECQTTVGKLGRPEDVAEAYIYVMKDHFITGSTIATNGGFLLA</sequence>
<dbReference type="PANTHER" id="PTHR43477">
    <property type="entry name" value="DIHYDROANTICAPSIN 7-DEHYDROGENASE"/>
    <property type="match status" value="1"/>
</dbReference>
<keyword evidence="5" id="KW-1185">Reference proteome</keyword>
<name>A0A0M9WBF4_9EURO</name>
<evidence type="ECO:0000256" key="3">
    <source>
        <dbReference type="ARBA" id="ARBA00023002"/>
    </source>
</evidence>
<dbReference type="AlphaFoldDB" id="A0A0M9WBF4"/>
<dbReference type="PANTHER" id="PTHR43477:SF1">
    <property type="entry name" value="DIHYDROANTICAPSIN 7-DEHYDROGENASE"/>
    <property type="match status" value="1"/>
</dbReference>
<evidence type="ECO:0000313" key="5">
    <source>
        <dbReference type="Proteomes" id="UP000037696"/>
    </source>
</evidence>
<keyword evidence="3" id="KW-0560">Oxidoreductase</keyword>
<evidence type="ECO:0000256" key="1">
    <source>
        <dbReference type="ARBA" id="ARBA00006484"/>
    </source>
</evidence>
<accession>A0A0M9WBF4</accession>
<dbReference type="Pfam" id="PF23441">
    <property type="entry name" value="SDR"/>
    <property type="match status" value="1"/>
</dbReference>
<evidence type="ECO:0000256" key="2">
    <source>
        <dbReference type="ARBA" id="ARBA00022857"/>
    </source>
</evidence>
<dbReference type="InterPro" id="IPR036291">
    <property type="entry name" value="NAD(P)-bd_dom_sf"/>
</dbReference>
<dbReference type="InterPro" id="IPR057571">
    <property type="entry name" value="SDR_PhqE-like"/>
</dbReference>
<dbReference type="GO" id="GO:0016491">
    <property type="term" value="F:oxidoreductase activity"/>
    <property type="evidence" value="ECO:0007669"/>
    <property type="project" value="UniProtKB-KW"/>
</dbReference>
<dbReference type="CDD" id="cd05233">
    <property type="entry name" value="SDR_c"/>
    <property type="match status" value="1"/>
</dbReference>
<organism evidence="4 5">
    <name type="scientific">Penicillium nordicum</name>
    <dbReference type="NCBI Taxonomy" id="229535"/>
    <lineage>
        <taxon>Eukaryota</taxon>
        <taxon>Fungi</taxon>
        <taxon>Dikarya</taxon>
        <taxon>Ascomycota</taxon>
        <taxon>Pezizomycotina</taxon>
        <taxon>Eurotiomycetes</taxon>
        <taxon>Eurotiomycetidae</taxon>
        <taxon>Eurotiales</taxon>
        <taxon>Aspergillaceae</taxon>
        <taxon>Penicillium</taxon>
    </lineage>
</organism>
<comment type="similarity">
    <text evidence="1">Belongs to the short-chain dehydrogenases/reductases (SDR) family.</text>
</comment>
<keyword evidence="2" id="KW-0521">NADP</keyword>
<proteinExistence type="inferred from homology"/>
<gene>
    <name evidence="4" type="ORF">ACN38_g10697</name>
</gene>
<dbReference type="Proteomes" id="UP000037696">
    <property type="component" value="Unassembled WGS sequence"/>
</dbReference>
<dbReference type="STRING" id="229535.A0A0M9WBF4"/>
<dbReference type="SUPFAM" id="SSF51735">
    <property type="entry name" value="NAD(P)-binding Rossmann-fold domains"/>
    <property type="match status" value="1"/>
</dbReference>
<dbReference type="EMBL" id="LHQQ01000250">
    <property type="protein sequence ID" value="KOS38483.1"/>
    <property type="molecule type" value="Genomic_DNA"/>
</dbReference>
<protein>
    <recommendedName>
        <fullName evidence="6">Ketoreductase (KR) domain-containing protein</fullName>
    </recommendedName>
</protein>
<dbReference type="PRINTS" id="PR00081">
    <property type="entry name" value="GDHRDH"/>
</dbReference>
<dbReference type="InterPro" id="IPR051122">
    <property type="entry name" value="SDR_DHRS6-like"/>
</dbReference>
<dbReference type="OrthoDB" id="294295at2759"/>
<comment type="caution">
    <text evidence="4">The sequence shown here is derived from an EMBL/GenBank/DDBJ whole genome shotgun (WGS) entry which is preliminary data.</text>
</comment>